<dbReference type="NCBIfam" id="NF038161">
    <property type="entry name" value="lant_II_LchA2"/>
    <property type="match status" value="1"/>
</dbReference>
<gene>
    <name evidence="1" type="ORF">CFOLD11_35020</name>
</gene>
<proteinExistence type="predicted"/>
<protein>
    <recommendedName>
        <fullName evidence="3">Type 2 lantibiotic</fullName>
    </recommendedName>
</protein>
<sequence length="64" mass="6624">MKNNEVYKNAGFIEEDELLELVNTNNINGGSTPIVSAISATVASATAISALFTVTSACTTKCGK</sequence>
<dbReference type="Proteomes" id="UP001057868">
    <property type="component" value="Unassembled WGS sequence"/>
</dbReference>
<organism evidence="1 2">
    <name type="scientific">Clostridium folliculivorans</name>
    <dbReference type="NCBI Taxonomy" id="2886038"/>
    <lineage>
        <taxon>Bacteria</taxon>
        <taxon>Bacillati</taxon>
        <taxon>Bacillota</taxon>
        <taxon>Clostridia</taxon>
        <taxon>Eubacteriales</taxon>
        <taxon>Clostridiaceae</taxon>
        <taxon>Clostridium</taxon>
    </lineage>
</organism>
<accession>A0A9W5Y522</accession>
<name>A0A9W5Y522_9CLOT</name>
<evidence type="ECO:0008006" key="3">
    <source>
        <dbReference type="Google" id="ProtNLM"/>
    </source>
</evidence>
<dbReference type="EMBL" id="BQXY01000006">
    <property type="protein sequence ID" value="GKU26675.1"/>
    <property type="molecule type" value="Genomic_DNA"/>
</dbReference>
<comment type="caution">
    <text evidence="1">The sequence shown here is derived from an EMBL/GenBank/DDBJ whole genome shotgun (WGS) entry which is preliminary data.</text>
</comment>
<evidence type="ECO:0000313" key="1">
    <source>
        <dbReference type="EMBL" id="GKU26675.1"/>
    </source>
</evidence>
<reference evidence="1" key="1">
    <citation type="journal article" date="2023" name="Int. J. Syst. Evol. Microbiol.">
        <title>&lt;i&gt;Clostridium folliculivorans&lt;/i&gt; sp. nov., isolated from soil samples of an organic paddy in Japan.</title>
        <authorList>
            <person name="Tazawa J."/>
            <person name="Kobayashi H."/>
            <person name="Tanizawa Y."/>
            <person name="Uchino A."/>
            <person name="Tanaka F."/>
            <person name="Urashima Y."/>
            <person name="Miura S."/>
            <person name="Sakamoto M."/>
            <person name="Ohkuma M."/>
            <person name="Tohno M."/>
        </authorList>
    </citation>
    <scope>NUCLEOTIDE SEQUENCE</scope>
    <source>
        <strain evidence="1">D1-1</strain>
    </source>
</reference>
<dbReference type="AlphaFoldDB" id="A0A9W5Y522"/>
<dbReference type="RefSeq" id="WP_261853563.1">
    <property type="nucleotide sequence ID" value="NZ_BQXY01000006.1"/>
</dbReference>
<keyword evidence="2" id="KW-1185">Reference proteome</keyword>
<evidence type="ECO:0000313" key="2">
    <source>
        <dbReference type="Proteomes" id="UP001057868"/>
    </source>
</evidence>